<organism evidence="1 2">
    <name type="scientific">Actinocrispum wychmicini</name>
    <dbReference type="NCBI Taxonomy" id="1213861"/>
    <lineage>
        <taxon>Bacteria</taxon>
        <taxon>Bacillati</taxon>
        <taxon>Actinomycetota</taxon>
        <taxon>Actinomycetes</taxon>
        <taxon>Pseudonocardiales</taxon>
        <taxon>Pseudonocardiaceae</taxon>
        <taxon>Actinocrispum</taxon>
    </lineage>
</organism>
<proteinExistence type="predicted"/>
<comment type="caution">
    <text evidence="1">The sequence shown here is derived from an EMBL/GenBank/DDBJ whole genome shotgun (WGS) entry which is preliminary data.</text>
</comment>
<keyword evidence="2" id="KW-1185">Reference proteome</keyword>
<protein>
    <recommendedName>
        <fullName evidence="3">Gp19/Gp15/Gp42-like protein</fullName>
    </recommendedName>
</protein>
<sequence length="137" mass="14805">MRVYATTADLVEYAGPDVLDQDSPRLLARASERVDSLLLTAVYDTTPDGLPVEEQVRDALTRATCALVQWWSETGDPTGAGGRFVESQIGTLRLKRSESDTEPDLAPAAVRILVTAGLLADAPYAPRAWVTYGKPKS</sequence>
<gene>
    <name evidence="1" type="ORF">EV192_101151</name>
</gene>
<dbReference type="EMBL" id="SLWS01000001">
    <property type="protein sequence ID" value="TCO64383.1"/>
    <property type="molecule type" value="Genomic_DNA"/>
</dbReference>
<evidence type="ECO:0000313" key="2">
    <source>
        <dbReference type="Proteomes" id="UP000295680"/>
    </source>
</evidence>
<dbReference type="Proteomes" id="UP000295680">
    <property type="component" value="Unassembled WGS sequence"/>
</dbReference>
<dbReference type="OrthoDB" id="4269013at2"/>
<accession>A0A4R2JVD9</accession>
<dbReference type="RefSeq" id="WP_132110105.1">
    <property type="nucleotide sequence ID" value="NZ_SLWS01000001.1"/>
</dbReference>
<reference evidence="1 2" key="1">
    <citation type="submission" date="2019-03" db="EMBL/GenBank/DDBJ databases">
        <title>Genomic Encyclopedia of Type Strains, Phase IV (KMG-IV): sequencing the most valuable type-strain genomes for metagenomic binning, comparative biology and taxonomic classification.</title>
        <authorList>
            <person name="Goeker M."/>
        </authorList>
    </citation>
    <scope>NUCLEOTIDE SEQUENCE [LARGE SCALE GENOMIC DNA]</scope>
    <source>
        <strain evidence="1 2">DSM 45934</strain>
    </source>
</reference>
<name>A0A4R2JVD9_9PSEU</name>
<evidence type="ECO:0000313" key="1">
    <source>
        <dbReference type="EMBL" id="TCO64383.1"/>
    </source>
</evidence>
<evidence type="ECO:0008006" key="3">
    <source>
        <dbReference type="Google" id="ProtNLM"/>
    </source>
</evidence>
<dbReference type="AlphaFoldDB" id="A0A4R2JVD9"/>